<dbReference type="PANTHER" id="PTHR42791:SF1">
    <property type="entry name" value="N-ACETYLTRANSFERASE DOMAIN-CONTAINING PROTEIN"/>
    <property type="match status" value="1"/>
</dbReference>
<dbReference type="GO" id="GO:0016747">
    <property type="term" value="F:acyltransferase activity, transferring groups other than amino-acyl groups"/>
    <property type="evidence" value="ECO:0007669"/>
    <property type="project" value="InterPro"/>
</dbReference>
<dbReference type="GeneID" id="54558336"/>
<dbReference type="SUPFAM" id="SSF55729">
    <property type="entry name" value="Acyl-CoA N-acyltransferases (Nat)"/>
    <property type="match status" value="1"/>
</dbReference>
<feature type="domain" description="N-acetyltransferase" evidence="1">
    <location>
        <begin position="66"/>
        <end position="202"/>
    </location>
</feature>
<dbReference type="Pfam" id="PF00583">
    <property type="entry name" value="Acetyltransf_1"/>
    <property type="match status" value="1"/>
</dbReference>
<keyword evidence="3" id="KW-1185">Reference proteome</keyword>
<organism evidence="2 3">
    <name type="scientific">Zasmidium cellare ATCC 36951</name>
    <dbReference type="NCBI Taxonomy" id="1080233"/>
    <lineage>
        <taxon>Eukaryota</taxon>
        <taxon>Fungi</taxon>
        <taxon>Dikarya</taxon>
        <taxon>Ascomycota</taxon>
        <taxon>Pezizomycotina</taxon>
        <taxon>Dothideomycetes</taxon>
        <taxon>Dothideomycetidae</taxon>
        <taxon>Mycosphaerellales</taxon>
        <taxon>Mycosphaerellaceae</taxon>
        <taxon>Zasmidium</taxon>
    </lineage>
</organism>
<dbReference type="InterPro" id="IPR016181">
    <property type="entry name" value="Acyl_CoA_acyltransferase"/>
</dbReference>
<dbReference type="RefSeq" id="XP_033671006.1">
    <property type="nucleotide sequence ID" value="XM_033805064.1"/>
</dbReference>
<dbReference type="OrthoDB" id="4738875at2759"/>
<sequence length="215" mass="24393">MSPPKPNFVVTRAKAEDMEEITDLIYDSFSREETALFMGCPDRTTIPKYRQRVLNAMESDKSDVWIQVKDAETGKIAACSNWKIFVNGKPDDKGDQAIDWYEGEEREVSEKVARFMNENRWRVMTGPFVYLHICCTSPEYRRMGAGSLMMQWGVDLADSLFLPGWIEASRDGTALYKAFGFYVAAEVDVHGLPTAHMKRDARSKGIDGTALRKKA</sequence>
<dbReference type="EMBL" id="ML993586">
    <property type="protein sequence ID" value="KAF2170117.1"/>
    <property type="molecule type" value="Genomic_DNA"/>
</dbReference>
<dbReference type="Gene3D" id="3.40.630.30">
    <property type="match status" value="1"/>
</dbReference>
<evidence type="ECO:0000313" key="3">
    <source>
        <dbReference type="Proteomes" id="UP000799537"/>
    </source>
</evidence>
<evidence type="ECO:0000259" key="1">
    <source>
        <dbReference type="PROSITE" id="PS51186"/>
    </source>
</evidence>
<dbReference type="PANTHER" id="PTHR42791">
    <property type="entry name" value="GNAT FAMILY ACETYLTRANSFERASE"/>
    <property type="match status" value="1"/>
</dbReference>
<dbReference type="CDD" id="cd04301">
    <property type="entry name" value="NAT_SF"/>
    <property type="match status" value="1"/>
</dbReference>
<proteinExistence type="predicted"/>
<reference evidence="2" key="1">
    <citation type="journal article" date="2020" name="Stud. Mycol.">
        <title>101 Dothideomycetes genomes: a test case for predicting lifestyles and emergence of pathogens.</title>
        <authorList>
            <person name="Haridas S."/>
            <person name="Albert R."/>
            <person name="Binder M."/>
            <person name="Bloem J."/>
            <person name="Labutti K."/>
            <person name="Salamov A."/>
            <person name="Andreopoulos B."/>
            <person name="Baker S."/>
            <person name="Barry K."/>
            <person name="Bills G."/>
            <person name="Bluhm B."/>
            <person name="Cannon C."/>
            <person name="Castanera R."/>
            <person name="Culley D."/>
            <person name="Daum C."/>
            <person name="Ezra D."/>
            <person name="Gonzalez J."/>
            <person name="Henrissat B."/>
            <person name="Kuo A."/>
            <person name="Liang C."/>
            <person name="Lipzen A."/>
            <person name="Lutzoni F."/>
            <person name="Magnuson J."/>
            <person name="Mondo S."/>
            <person name="Nolan M."/>
            <person name="Ohm R."/>
            <person name="Pangilinan J."/>
            <person name="Park H.-J."/>
            <person name="Ramirez L."/>
            <person name="Alfaro M."/>
            <person name="Sun H."/>
            <person name="Tritt A."/>
            <person name="Yoshinaga Y."/>
            <person name="Zwiers L.-H."/>
            <person name="Turgeon B."/>
            <person name="Goodwin S."/>
            <person name="Spatafora J."/>
            <person name="Crous P."/>
            <person name="Grigoriev I."/>
        </authorList>
    </citation>
    <scope>NUCLEOTIDE SEQUENCE</scope>
    <source>
        <strain evidence="2">ATCC 36951</strain>
    </source>
</reference>
<name>A0A6A6CS64_ZASCE</name>
<evidence type="ECO:0000313" key="2">
    <source>
        <dbReference type="EMBL" id="KAF2170117.1"/>
    </source>
</evidence>
<dbReference type="PROSITE" id="PS51186">
    <property type="entry name" value="GNAT"/>
    <property type="match status" value="1"/>
</dbReference>
<dbReference type="InterPro" id="IPR000182">
    <property type="entry name" value="GNAT_dom"/>
</dbReference>
<dbReference type="Proteomes" id="UP000799537">
    <property type="component" value="Unassembled WGS sequence"/>
</dbReference>
<protein>
    <recommendedName>
        <fullName evidence="1">N-acetyltransferase domain-containing protein</fullName>
    </recommendedName>
</protein>
<dbReference type="AlphaFoldDB" id="A0A6A6CS64"/>
<dbReference type="InterPro" id="IPR052523">
    <property type="entry name" value="Trichothecene_AcTrans"/>
</dbReference>
<accession>A0A6A6CS64</accession>
<gene>
    <name evidence="2" type="ORF">M409DRAFT_19723</name>
</gene>